<evidence type="ECO:0000256" key="1">
    <source>
        <dbReference type="SAM" id="MobiDB-lite"/>
    </source>
</evidence>
<proteinExistence type="predicted"/>
<keyword evidence="2" id="KW-1133">Transmembrane helix</keyword>
<keyword evidence="2" id="KW-0812">Transmembrane</keyword>
<dbReference type="AlphaFoldDB" id="A0A399JEL5"/>
<keyword evidence="4" id="KW-1185">Reference proteome</keyword>
<gene>
    <name evidence="3" type="ORF">DWB68_04295</name>
</gene>
<evidence type="ECO:0000313" key="4">
    <source>
        <dbReference type="Proteomes" id="UP000265419"/>
    </source>
</evidence>
<protein>
    <submittedName>
        <fullName evidence="3">DUF3093 domain-containing protein</fullName>
    </submittedName>
</protein>
<organism evidence="3 4">
    <name type="scientific">Galactobacter valiniphilus</name>
    <dbReference type="NCBI Taxonomy" id="2676122"/>
    <lineage>
        <taxon>Bacteria</taxon>
        <taxon>Bacillati</taxon>
        <taxon>Actinomycetota</taxon>
        <taxon>Actinomycetes</taxon>
        <taxon>Micrococcales</taxon>
        <taxon>Micrococcaceae</taxon>
        <taxon>Galactobacter</taxon>
    </lineage>
</organism>
<dbReference type="InterPro" id="IPR021443">
    <property type="entry name" value="DUF3093"/>
</dbReference>
<keyword evidence="2" id="KW-0472">Membrane</keyword>
<feature type="region of interest" description="Disordered" evidence="1">
    <location>
        <begin position="1"/>
        <end position="37"/>
    </location>
</feature>
<sequence>MLPRVPRSAGGEAAPPRADPLDRQSAPRHPSTGGGRAPLYRLAATMEGMSSPSGDQGASPATPAPYIEKLRAPWWLWLVSYALCVAVGLALSPTNQVLFSIIAAVAAIIVTVLLVASAPSIIITPETLQVGRARIERRFLGEATGYVGDGARYERGRGLNGLAFMSFRGWVDPVVKVAIEDPNDSTPYWLFSTRHPERVAAALGGAMSTQDVPSL</sequence>
<feature type="transmembrane region" description="Helical" evidence="2">
    <location>
        <begin position="97"/>
        <end position="124"/>
    </location>
</feature>
<evidence type="ECO:0000313" key="3">
    <source>
        <dbReference type="EMBL" id="RII43007.1"/>
    </source>
</evidence>
<comment type="caution">
    <text evidence="3">The sequence shown here is derived from an EMBL/GenBank/DDBJ whole genome shotgun (WGS) entry which is preliminary data.</text>
</comment>
<accession>A0A399JEL5</accession>
<evidence type="ECO:0000256" key="2">
    <source>
        <dbReference type="SAM" id="Phobius"/>
    </source>
</evidence>
<name>A0A399JEL5_9MICC</name>
<reference evidence="3 4" key="1">
    <citation type="submission" date="2018-07" db="EMBL/GenBank/DDBJ databases">
        <title>Arthrobacter sp. nov., isolated from raw cow's milk with high bacterial count.</title>
        <authorList>
            <person name="Hahne J."/>
            <person name="Isele D."/>
            <person name="Lipski A."/>
        </authorList>
    </citation>
    <scope>NUCLEOTIDE SEQUENCE [LARGE SCALE GENOMIC DNA]</scope>
    <source>
        <strain evidence="3 4">JZ R-35</strain>
    </source>
</reference>
<dbReference type="EMBL" id="QQXK01000006">
    <property type="protein sequence ID" value="RII43007.1"/>
    <property type="molecule type" value="Genomic_DNA"/>
</dbReference>
<feature type="transmembrane region" description="Helical" evidence="2">
    <location>
        <begin position="74"/>
        <end position="91"/>
    </location>
</feature>
<dbReference type="Proteomes" id="UP000265419">
    <property type="component" value="Unassembled WGS sequence"/>
</dbReference>
<dbReference type="Pfam" id="PF11292">
    <property type="entry name" value="DUF3093"/>
    <property type="match status" value="1"/>
</dbReference>